<name>A0ABP5CNA5_9MICO</name>
<gene>
    <name evidence="1" type="ORF">GCM10009817_02800</name>
</gene>
<protein>
    <submittedName>
        <fullName evidence="1">Uncharacterized protein</fullName>
    </submittedName>
</protein>
<proteinExistence type="predicted"/>
<dbReference type="EMBL" id="BAAAPU010000002">
    <property type="protein sequence ID" value="GAA1966428.1"/>
    <property type="molecule type" value="Genomic_DNA"/>
</dbReference>
<organism evidence="1 2">
    <name type="scientific">Terrabacter lapilli</name>
    <dbReference type="NCBI Taxonomy" id="436231"/>
    <lineage>
        <taxon>Bacteria</taxon>
        <taxon>Bacillati</taxon>
        <taxon>Actinomycetota</taxon>
        <taxon>Actinomycetes</taxon>
        <taxon>Micrococcales</taxon>
        <taxon>Intrasporangiaceae</taxon>
        <taxon>Terrabacter</taxon>
    </lineage>
</organism>
<comment type="caution">
    <text evidence="1">The sequence shown here is derived from an EMBL/GenBank/DDBJ whole genome shotgun (WGS) entry which is preliminary data.</text>
</comment>
<accession>A0ABP5CNA5</accession>
<reference evidence="2" key="1">
    <citation type="journal article" date="2019" name="Int. J. Syst. Evol. Microbiol.">
        <title>The Global Catalogue of Microorganisms (GCM) 10K type strain sequencing project: providing services to taxonomists for standard genome sequencing and annotation.</title>
        <authorList>
            <consortium name="The Broad Institute Genomics Platform"/>
            <consortium name="The Broad Institute Genome Sequencing Center for Infectious Disease"/>
            <person name="Wu L."/>
            <person name="Ma J."/>
        </authorList>
    </citation>
    <scope>NUCLEOTIDE SEQUENCE [LARGE SCALE GENOMIC DNA]</scope>
    <source>
        <strain evidence="2">JCM 15628</strain>
    </source>
</reference>
<dbReference type="Proteomes" id="UP001500013">
    <property type="component" value="Unassembled WGS sequence"/>
</dbReference>
<sequence length="130" mass="13552">MTPVPEGPGQTSATAALIVPTKSSREISRVVVNLSDVPGKTSTLTRVPQAGRLHDLRAACVMRPDIRDRAATLTLTDSSPGARPTLSLRVPCDGEQHIVNVGPLPSTLALPALTGEAASGLRGYAILLEH</sequence>
<keyword evidence="2" id="KW-1185">Reference proteome</keyword>
<evidence type="ECO:0000313" key="1">
    <source>
        <dbReference type="EMBL" id="GAA1966428.1"/>
    </source>
</evidence>
<evidence type="ECO:0000313" key="2">
    <source>
        <dbReference type="Proteomes" id="UP001500013"/>
    </source>
</evidence>